<dbReference type="EMBL" id="AP008208">
    <property type="protein sequence ID" value="BAH91852.1"/>
    <property type="molecule type" value="Genomic_DNA"/>
</dbReference>
<dbReference type="KEGG" id="dosa:Os02g0695300"/>
<dbReference type="AlphaFoldDB" id="C7IYZ2"/>
<sequence length="270" mass="28489">MHDGPMGETQHGHTAGLVQREDLCAAEAAGSVHLDISERVIRAAKPQYARVWHQFDVNCGASLIFDNSNTPVLQYTEMRFIAQWLGLAGMHLISSGGGSRGSPGGPWTTLDFGPGAPPPSPRRPKRKKAQQRLGLVGSRGEPQRRTAQARSPLRSNPPPNRVASPLLSRLRHSLRSPRSSSPPPLALRRSGRCQRHRPSAARARRGNTPAGGGHDSTPAAPHGGDGASASGPSPSCSTSRRLCSSLPLVPYYPAPLPLAPGRPAPASASA</sequence>
<feature type="region of interest" description="Disordered" evidence="1">
    <location>
        <begin position="96"/>
        <end position="240"/>
    </location>
</feature>
<gene>
    <name evidence="2" type="ordered locus">Os02g0695300</name>
</gene>
<accession>C7IYZ2</accession>
<evidence type="ECO:0000313" key="2">
    <source>
        <dbReference type="EMBL" id="BAH91852.1"/>
    </source>
</evidence>
<feature type="compositionally biased region" description="Low complexity" evidence="1">
    <location>
        <begin position="218"/>
        <end position="240"/>
    </location>
</feature>
<proteinExistence type="predicted"/>
<organism evidence="2 3">
    <name type="scientific">Oryza sativa subsp. japonica</name>
    <name type="common">Rice</name>
    <dbReference type="NCBI Taxonomy" id="39947"/>
    <lineage>
        <taxon>Eukaryota</taxon>
        <taxon>Viridiplantae</taxon>
        <taxon>Streptophyta</taxon>
        <taxon>Embryophyta</taxon>
        <taxon>Tracheophyta</taxon>
        <taxon>Spermatophyta</taxon>
        <taxon>Magnoliopsida</taxon>
        <taxon>Liliopsida</taxon>
        <taxon>Poales</taxon>
        <taxon>Poaceae</taxon>
        <taxon>BOP clade</taxon>
        <taxon>Oryzoideae</taxon>
        <taxon>Oryzeae</taxon>
        <taxon>Oryzinae</taxon>
        <taxon>Oryza</taxon>
        <taxon>Oryza sativa</taxon>
    </lineage>
</organism>
<protein>
    <submittedName>
        <fullName evidence="2">Os02g0695300 protein</fullName>
    </submittedName>
</protein>
<dbReference type="Proteomes" id="UP000000763">
    <property type="component" value="Chromosome 2"/>
</dbReference>
<reference evidence="3" key="2">
    <citation type="journal article" date="2008" name="Nucleic Acids Res.">
        <title>The rice annotation project database (RAP-DB): 2008 update.</title>
        <authorList>
            <consortium name="The rice annotation project (RAP)"/>
        </authorList>
    </citation>
    <scope>GENOME REANNOTATION</scope>
    <source>
        <strain evidence="3">cv. Nipponbare</strain>
    </source>
</reference>
<name>C7IYZ2_ORYSJ</name>
<reference evidence="2 3" key="1">
    <citation type="journal article" date="2005" name="Nature">
        <title>The map-based sequence of the rice genome.</title>
        <authorList>
            <consortium name="International rice genome sequencing project (IRGSP)"/>
            <person name="Matsumoto T."/>
            <person name="Wu J."/>
            <person name="Kanamori H."/>
            <person name="Katayose Y."/>
            <person name="Fujisawa M."/>
            <person name="Namiki N."/>
            <person name="Mizuno H."/>
            <person name="Yamamoto K."/>
            <person name="Antonio B.A."/>
            <person name="Baba T."/>
            <person name="Sakata K."/>
            <person name="Nagamura Y."/>
            <person name="Aoki H."/>
            <person name="Arikawa K."/>
            <person name="Arita K."/>
            <person name="Bito T."/>
            <person name="Chiden Y."/>
            <person name="Fujitsuka N."/>
            <person name="Fukunaka R."/>
            <person name="Hamada M."/>
            <person name="Harada C."/>
            <person name="Hayashi A."/>
            <person name="Hijishita S."/>
            <person name="Honda M."/>
            <person name="Hosokawa S."/>
            <person name="Ichikawa Y."/>
            <person name="Idonuma A."/>
            <person name="Iijima M."/>
            <person name="Ikeda M."/>
            <person name="Ikeno M."/>
            <person name="Ito K."/>
            <person name="Ito S."/>
            <person name="Ito T."/>
            <person name="Ito Y."/>
            <person name="Ito Y."/>
            <person name="Iwabuchi A."/>
            <person name="Kamiya K."/>
            <person name="Karasawa W."/>
            <person name="Kurita K."/>
            <person name="Katagiri S."/>
            <person name="Kikuta A."/>
            <person name="Kobayashi H."/>
            <person name="Kobayashi N."/>
            <person name="Machita K."/>
            <person name="Maehara T."/>
            <person name="Masukawa M."/>
            <person name="Mizubayashi T."/>
            <person name="Mukai Y."/>
            <person name="Nagasaki H."/>
            <person name="Nagata Y."/>
            <person name="Naito S."/>
            <person name="Nakashima M."/>
            <person name="Nakama Y."/>
            <person name="Nakamichi Y."/>
            <person name="Nakamura M."/>
            <person name="Meguro A."/>
            <person name="Negishi M."/>
            <person name="Ohta I."/>
            <person name="Ohta T."/>
            <person name="Okamoto M."/>
            <person name="Ono N."/>
            <person name="Saji S."/>
            <person name="Sakaguchi M."/>
            <person name="Sakai K."/>
            <person name="Shibata M."/>
            <person name="Shimokawa T."/>
            <person name="Song J."/>
            <person name="Takazaki Y."/>
            <person name="Terasawa K."/>
            <person name="Tsugane M."/>
            <person name="Tsuji K."/>
            <person name="Ueda S."/>
            <person name="Waki K."/>
            <person name="Yamagata H."/>
            <person name="Yamamoto M."/>
            <person name="Yamamoto S."/>
            <person name="Yamane H."/>
            <person name="Yoshiki S."/>
            <person name="Yoshihara R."/>
            <person name="Yukawa K."/>
            <person name="Zhong H."/>
            <person name="Yano M."/>
            <person name="Yuan Q."/>
            <person name="Ouyang S."/>
            <person name="Liu J."/>
            <person name="Jones K.M."/>
            <person name="Gansberger K."/>
            <person name="Moffat K."/>
            <person name="Hill J."/>
            <person name="Bera J."/>
            <person name="Fadrosh D."/>
            <person name="Jin S."/>
            <person name="Johri S."/>
            <person name="Kim M."/>
            <person name="Overton L."/>
            <person name="Reardon M."/>
            <person name="Tsitrin T."/>
            <person name="Vuong H."/>
            <person name="Weaver B."/>
            <person name="Ciecko A."/>
            <person name="Tallon L."/>
            <person name="Jackson J."/>
            <person name="Pai G."/>
            <person name="Aken S.V."/>
            <person name="Utterback T."/>
            <person name="Reidmuller S."/>
            <person name="Feldblyum T."/>
            <person name="Hsiao J."/>
            <person name="Zismann V."/>
            <person name="Iobst S."/>
            <person name="de Vazeille A.R."/>
            <person name="Buell C.R."/>
            <person name="Ying K."/>
            <person name="Li Y."/>
            <person name="Lu T."/>
            <person name="Huang Y."/>
            <person name="Zhao Q."/>
            <person name="Feng Q."/>
            <person name="Zhang L."/>
            <person name="Zhu J."/>
            <person name="Weng Q."/>
            <person name="Mu J."/>
            <person name="Lu Y."/>
            <person name="Fan D."/>
            <person name="Liu Y."/>
            <person name="Guan J."/>
            <person name="Zhang Y."/>
            <person name="Yu S."/>
            <person name="Liu X."/>
            <person name="Zhang Y."/>
            <person name="Hong G."/>
            <person name="Han B."/>
            <person name="Choisne N."/>
            <person name="Demange N."/>
            <person name="Orjeda G."/>
            <person name="Samain S."/>
            <person name="Cattolico L."/>
            <person name="Pelletier E."/>
            <person name="Couloux A."/>
            <person name="Segurens B."/>
            <person name="Wincker P."/>
            <person name="D'Hont A."/>
            <person name="Scarpelli C."/>
            <person name="Weissenbach J."/>
            <person name="Salanoubat M."/>
            <person name="Quetier F."/>
            <person name="Yu Y."/>
            <person name="Kim H.R."/>
            <person name="Rambo T."/>
            <person name="Currie J."/>
            <person name="Collura K."/>
            <person name="Luo M."/>
            <person name="Yang T."/>
            <person name="Ammiraju J.S.S."/>
            <person name="Engler F."/>
            <person name="Soderlund C."/>
            <person name="Wing R.A."/>
            <person name="Palmer L.E."/>
            <person name="de la Bastide M."/>
            <person name="Spiegel L."/>
            <person name="Nascimento L."/>
            <person name="Zutavern T."/>
            <person name="O'Shaughnessy A."/>
            <person name="Dike S."/>
            <person name="Dedhia N."/>
            <person name="Preston R."/>
            <person name="Balija V."/>
            <person name="McCombie W.R."/>
            <person name="Chow T."/>
            <person name="Chen H."/>
            <person name="Chung M."/>
            <person name="Chen C."/>
            <person name="Shaw J."/>
            <person name="Wu H."/>
            <person name="Hsiao K."/>
            <person name="Chao Y."/>
            <person name="Chu M."/>
            <person name="Cheng C."/>
            <person name="Hour A."/>
            <person name="Lee P."/>
            <person name="Lin S."/>
            <person name="Lin Y."/>
            <person name="Liou J."/>
            <person name="Liu S."/>
            <person name="Hsing Y."/>
            <person name="Raghuvanshi S."/>
            <person name="Mohanty A."/>
            <person name="Bharti A.K."/>
            <person name="Gaur A."/>
            <person name="Gupta V."/>
            <person name="Kumar D."/>
            <person name="Ravi V."/>
            <person name="Vij S."/>
            <person name="Kapur A."/>
            <person name="Khurana P."/>
            <person name="Khurana P."/>
            <person name="Khurana J.P."/>
            <person name="Tyagi A.K."/>
            <person name="Gaikwad K."/>
            <person name="Singh A."/>
            <person name="Dalal V."/>
            <person name="Srivastava S."/>
            <person name="Dixit A."/>
            <person name="Pal A.K."/>
            <person name="Ghazi I.A."/>
            <person name="Yadav M."/>
            <person name="Pandit A."/>
            <person name="Bhargava A."/>
            <person name="Sureshbabu K."/>
            <person name="Batra K."/>
            <person name="Sharma T.R."/>
            <person name="Mohapatra T."/>
            <person name="Singh N.K."/>
            <person name="Messing J."/>
            <person name="Nelson A.B."/>
            <person name="Fuks G."/>
            <person name="Kavchok S."/>
            <person name="Keizer G."/>
            <person name="Linton E."/>
            <person name="Llaca V."/>
            <person name="Song R."/>
            <person name="Tanyolac B."/>
            <person name="Young S."/>
            <person name="Ho-Il K."/>
            <person name="Hahn J.H."/>
            <person name="Sangsakoo G."/>
            <person name="Vanavichit A."/>
            <person name="de Mattos Luiz.A.T."/>
            <person name="Zimmer P.D."/>
            <person name="Malone G."/>
            <person name="Dellagostin O."/>
            <person name="de Oliveira A.C."/>
            <person name="Bevan M."/>
            <person name="Bancroft I."/>
            <person name="Minx P."/>
            <person name="Cordum H."/>
            <person name="Wilson R."/>
            <person name="Cheng Z."/>
            <person name="Jin W."/>
            <person name="Jiang J."/>
            <person name="Leong S.A."/>
            <person name="Iwama H."/>
            <person name="Gojobori T."/>
            <person name="Itoh T."/>
            <person name="Niimura Y."/>
            <person name="Fujii Y."/>
            <person name="Habara T."/>
            <person name="Sakai H."/>
            <person name="Sato Y."/>
            <person name="Wilson G."/>
            <person name="Kumar K."/>
            <person name="McCouch S."/>
            <person name="Juretic N."/>
            <person name="Hoen D."/>
            <person name="Wright S."/>
            <person name="Bruskiewich R."/>
            <person name="Bureau T."/>
            <person name="Miyao A."/>
            <person name="Hirochika H."/>
            <person name="Nishikawa T."/>
            <person name="Kadowaki K."/>
            <person name="Sugiura M."/>
            <person name="Burr B."/>
            <person name="Sasaki T."/>
        </authorList>
    </citation>
    <scope>NUCLEOTIDE SEQUENCE [LARGE SCALE GENOMIC DNA]</scope>
    <source>
        <strain evidence="3">cv. Nipponbare</strain>
    </source>
</reference>
<evidence type="ECO:0000313" key="3">
    <source>
        <dbReference type="Proteomes" id="UP000000763"/>
    </source>
</evidence>
<feature type="compositionally biased region" description="Basic residues" evidence="1">
    <location>
        <begin position="189"/>
        <end position="205"/>
    </location>
</feature>
<evidence type="ECO:0000256" key="1">
    <source>
        <dbReference type="SAM" id="MobiDB-lite"/>
    </source>
</evidence>